<dbReference type="RefSeq" id="WP_017823173.1">
    <property type="nucleotide sequence ID" value="NZ_AORC01000009.1"/>
</dbReference>
<dbReference type="Proteomes" id="UP000019754">
    <property type="component" value="Unassembled WGS sequence"/>
</dbReference>
<evidence type="ECO:0000259" key="1">
    <source>
        <dbReference type="Pfam" id="PF13354"/>
    </source>
</evidence>
<keyword evidence="3" id="KW-1185">Reference proteome</keyword>
<protein>
    <submittedName>
        <fullName evidence="2">Beta-lactamase</fullName>
    </submittedName>
</protein>
<sequence>MTLPWSPSASSAVWSIAVSRLGDAPSAAVGGDSPDDAPVEGRASATDPLLLEQDPQRMLGTASLGKLFLLRAVAERIDRDPETASLLMPRPEGLEVEDSGLWWHLAAPRLAVNDLAVLVASCSDNLAANALIDWIGLQAVQDVARQWVPGGSTLCDFFRDHRGPEHPPEVSIGCAQDYLQVMEDVARATTPALATMRSWLRTGVDHSLVAAAARLDPLSHYHPHGLDCVNKTGCDVGVRADVGVLTSPGGALAYAVIASWGTSAEQESAELVIEDMRRLGGLLVAHLDGAHAVR</sequence>
<reference evidence="2 3" key="1">
    <citation type="journal article" date="2013" name="Genome Announc.">
        <title>Draft genome sequence of an Actinobacterium, Brachybacterium muris strain UCD-AY4.</title>
        <authorList>
            <person name="Lo J.R."/>
            <person name="Lang J.M."/>
            <person name="Darling A.E."/>
            <person name="Eisen J.A."/>
            <person name="Coil D.A."/>
        </authorList>
    </citation>
    <scope>NUCLEOTIDE SEQUENCE [LARGE SCALE GENOMIC DNA]</scope>
    <source>
        <strain evidence="2 3">UCD-AY4</strain>
    </source>
</reference>
<dbReference type="InterPro" id="IPR045155">
    <property type="entry name" value="Beta-lactam_cat"/>
</dbReference>
<dbReference type="Gene3D" id="3.40.710.10">
    <property type="entry name" value="DD-peptidase/beta-lactamase superfamily"/>
    <property type="match status" value="1"/>
</dbReference>
<dbReference type="GO" id="GO:0030655">
    <property type="term" value="P:beta-lactam antibiotic catabolic process"/>
    <property type="evidence" value="ECO:0007669"/>
    <property type="project" value="InterPro"/>
</dbReference>
<dbReference type="AlphaFoldDB" id="A0A022L0J4"/>
<dbReference type="STRING" id="1249481.D641_0108200"/>
<name>A0A022L0J4_9MICO</name>
<dbReference type="GO" id="GO:0008800">
    <property type="term" value="F:beta-lactamase activity"/>
    <property type="evidence" value="ECO:0007669"/>
    <property type="project" value="InterPro"/>
</dbReference>
<evidence type="ECO:0000313" key="3">
    <source>
        <dbReference type="Proteomes" id="UP000019754"/>
    </source>
</evidence>
<comment type="caution">
    <text evidence="2">The sequence shown here is derived from an EMBL/GenBank/DDBJ whole genome shotgun (WGS) entry which is preliminary data.</text>
</comment>
<proteinExistence type="predicted"/>
<dbReference type="HOGENOM" id="CLU_073569_0_0_11"/>
<organism evidence="2 3">
    <name type="scientific">Brachybacterium muris UCD-AY4</name>
    <dbReference type="NCBI Taxonomy" id="1249481"/>
    <lineage>
        <taxon>Bacteria</taxon>
        <taxon>Bacillati</taxon>
        <taxon>Actinomycetota</taxon>
        <taxon>Actinomycetes</taxon>
        <taxon>Micrococcales</taxon>
        <taxon>Dermabacteraceae</taxon>
        <taxon>Brachybacterium</taxon>
    </lineage>
</organism>
<gene>
    <name evidence="2" type="ORF">D641_0108200</name>
</gene>
<dbReference type="SUPFAM" id="SSF56601">
    <property type="entry name" value="beta-lactamase/transpeptidase-like"/>
    <property type="match status" value="1"/>
</dbReference>
<dbReference type="EMBL" id="AORC01000009">
    <property type="protein sequence ID" value="EYT49399.1"/>
    <property type="molecule type" value="Genomic_DNA"/>
</dbReference>
<dbReference type="InterPro" id="IPR012338">
    <property type="entry name" value="Beta-lactam/transpept-like"/>
</dbReference>
<accession>A0A022L0J4</accession>
<feature type="domain" description="Beta-lactamase class A catalytic" evidence="1">
    <location>
        <begin position="53"/>
        <end position="257"/>
    </location>
</feature>
<dbReference type="Pfam" id="PF13354">
    <property type="entry name" value="Beta-lactamase2"/>
    <property type="match status" value="1"/>
</dbReference>
<evidence type="ECO:0000313" key="2">
    <source>
        <dbReference type="EMBL" id="EYT49399.1"/>
    </source>
</evidence>